<name>A0A5N3W4H1_MUNRE</name>
<proteinExistence type="predicted"/>
<dbReference type="Proteomes" id="UP000326062">
    <property type="component" value="Chromosome 14"/>
</dbReference>
<gene>
    <name evidence="1" type="ORF">FD755_021504</name>
</gene>
<organism evidence="1 2">
    <name type="scientific">Muntiacus reevesi</name>
    <name type="common">Reeves' muntjac</name>
    <name type="synonym">Cervus reevesi</name>
    <dbReference type="NCBI Taxonomy" id="9886"/>
    <lineage>
        <taxon>Eukaryota</taxon>
        <taxon>Metazoa</taxon>
        <taxon>Chordata</taxon>
        <taxon>Craniata</taxon>
        <taxon>Vertebrata</taxon>
        <taxon>Euteleostomi</taxon>
        <taxon>Mammalia</taxon>
        <taxon>Eutheria</taxon>
        <taxon>Laurasiatheria</taxon>
        <taxon>Artiodactyla</taxon>
        <taxon>Ruminantia</taxon>
        <taxon>Pecora</taxon>
        <taxon>Cervidae</taxon>
        <taxon>Muntiacinae</taxon>
        <taxon>Muntiacus</taxon>
    </lineage>
</organism>
<reference evidence="1 2" key="1">
    <citation type="submission" date="2019-06" db="EMBL/GenBank/DDBJ databases">
        <title>Discovery of a novel chromosome fission-fusion reversal in muntjac.</title>
        <authorList>
            <person name="Mudd A.B."/>
            <person name="Bredeson J.V."/>
            <person name="Baum R."/>
            <person name="Hockemeyer D."/>
            <person name="Rokhsar D.S."/>
        </authorList>
    </citation>
    <scope>NUCLEOTIDE SEQUENCE [LARGE SCALE GENOMIC DNA]</scope>
    <source>
        <strain evidence="1">UCam_UCB_Mr</strain>
        <tissue evidence="1">Fibroblast cell line</tissue>
    </source>
</reference>
<dbReference type="EMBL" id="VCEB01000020">
    <property type="protein sequence ID" value="KAB0355563.1"/>
    <property type="molecule type" value="Genomic_DNA"/>
</dbReference>
<sequence>MSLRQLLLRLPRCLGASGALRGPLDTISSVISWRGQSSRSPAQWNQVVSEAEKIVGYPTSFMSLRCLLSDELSNIAVQVRKLYHCGEILDKIIIFLKCFLKEKAQTFEIIGVSHAVGRNTVERSSVSFAVLSHEQDDLSYCSFIANLTSLAHSLALIFYETSAISLFYFLGIIPSYQECHFMSRLNLF</sequence>
<evidence type="ECO:0000313" key="1">
    <source>
        <dbReference type="EMBL" id="KAB0355563.1"/>
    </source>
</evidence>
<keyword evidence="2" id="KW-1185">Reference proteome</keyword>
<protein>
    <submittedName>
        <fullName evidence="1">Uncharacterized protein</fullName>
    </submittedName>
</protein>
<comment type="caution">
    <text evidence="1">The sequence shown here is derived from an EMBL/GenBank/DDBJ whole genome shotgun (WGS) entry which is preliminary data.</text>
</comment>
<evidence type="ECO:0000313" key="2">
    <source>
        <dbReference type="Proteomes" id="UP000326062"/>
    </source>
</evidence>
<dbReference type="AlphaFoldDB" id="A0A5N3W4H1"/>
<accession>A0A5N3W4H1</accession>